<organism evidence="3 4">
    <name type="scientific">Aspergillus puulaauensis</name>
    <dbReference type="NCBI Taxonomy" id="1220207"/>
    <lineage>
        <taxon>Eukaryota</taxon>
        <taxon>Fungi</taxon>
        <taxon>Dikarya</taxon>
        <taxon>Ascomycota</taxon>
        <taxon>Pezizomycotina</taxon>
        <taxon>Eurotiomycetes</taxon>
        <taxon>Eurotiomycetidae</taxon>
        <taxon>Eurotiales</taxon>
        <taxon>Aspergillaceae</taxon>
        <taxon>Aspergillus</taxon>
    </lineage>
</organism>
<name>A0A7R7XFQ8_9EURO</name>
<dbReference type="PANTHER" id="PTHR34502">
    <property type="entry name" value="DUF6594 DOMAIN-CONTAINING PROTEIN-RELATED"/>
    <property type="match status" value="1"/>
</dbReference>
<evidence type="ECO:0000313" key="3">
    <source>
        <dbReference type="EMBL" id="BCS20475.1"/>
    </source>
</evidence>
<dbReference type="Proteomes" id="UP000654913">
    <property type="component" value="Chromosome 2"/>
</dbReference>
<feature type="transmembrane region" description="Helical" evidence="1">
    <location>
        <begin position="248"/>
        <end position="266"/>
    </location>
</feature>
<evidence type="ECO:0000313" key="4">
    <source>
        <dbReference type="Proteomes" id="UP000654913"/>
    </source>
</evidence>
<dbReference type="EMBL" id="AP024444">
    <property type="protein sequence ID" value="BCS20475.1"/>
    <property type="molecule type" value="Genomic_DNA"/>
</dbReference>
<gene>
    <name evidence="3" type="ORF">APUU_20907A</name>
</gene>
<reference evidence="3" key="1">
    <citation type="submission" date="2021-01" db="EMBL/GenBank/DDBJ databases">
        <authorList>
            <consortium name="Aspergillus puulaauensis MK2 genome sequencing consortium"/>
            <person name="Kazuki M."/>
            <person name="Futagami T."/>
        </authorList>
    </citation>
    <scope>NUCLEOTIDE SEQUENCE</scope>
    <source>
        <strain evidence="3">MK2</strain>
    </source>
</reference>
<feature type="domain" description="DUF6594" evidence="2">
    <location>
        <begin position="41"/>
        <end position="312"/>
    </location>
</feature>
<feature type="transmembrane region" description="Helical" evidence="1">
    <location>
        <begin position="298"/>
        <end position="317"/>
    </location>
</feature>
<protein>
    <recommendedName>
        <fullName evidence="2">DUF6594 domain-containing protein</fullName>
    </recommendedName>
</protein>
<dbReference type="AlphaFoldDB" id="A0A7R7XFQ8"/>
<keyword evidence="1" id="KW-0812">Transmembrane</keyword>
<dbReference type="PANTHER" id="PTHR34502:SF4">
    <property type="entry name" value="DUF6594 DOMAIN-CONTAINING PROTEIN"/>
    <property type="match status" value="1"/>
</dbReference>
<evidence type="ECO:0000256" key="1">
    <source>
        <dbReference type="SAM" id="Phobius"/>
    </source>
</evidence>
<dbReference type="OrthoDB" id="5416037at2759"/>
<dbReference type="Pfam" id="PF20237">
    <property type="entry name" value="DUF6594"/>
    <property type="match status" value="1"/>
</dbReference>
<feature type="transmembrane region" description="Helical" evidence="1">
    <location>
        <begin position="272"/>
        <end position="291"/>
    </location>
</feature>
<accession>A0A7R7XFQ8</accession>
<proteinExistence type="predicted"/>
<evidence type="ECO:0000259" key="2">
    <source>
        <dbReference type="Pfam" id="PF20237"/>
    </source>
</evidence>
<keyword evidence="1" id="KW-0472">Membrane</keyword>
<keyword evidence="4" id="KW-1185">Reference proteome</keyword>
<dbReference type="InterPro" id="IPR046529">
    <property type="entry name" value="DUF6594"/>
</dbReference>
<dbReference type="GeneID" id="64970480"/>
<reference evidence="3" key="2">
    <citation type="submission" date="2021-02" db="EMBL/GenBank/DDBJ databases">
        <title>Aspergillus puulaauensis MK2 genome sequence.</title>
        <authorList>
            <person name="Futagami T."/>
            <person name="Mori K."/>
            <person name="Kadooka C."/>
            <person name="Tanaka T."/>
        </authorList>
    </citation>
    <scope>NUCLEOTIDE SEQUENCE</scope>
    <source>
        <strain evidence="3">MK2</strain>
    </source>
</reference>
<sequence length="322" mass="36867">MMFPSNAIKKISAIFSTQRELYPSTMTVDEARKHPKKYSGYPELVKYLASGENLPIVRRFDRLTLRAILRLQDEITKIEEQIDAIDKSQMSIEVPEETNNGTFRADPVPERDRLLQDAHEKLERYHCFVHKYSKLRSCVESNVEPDDSAIRNFRGWIDNNSRWDMIEGEERLIDIPINNEEMQFLNSPDLFRIVPDQRSPLRKFLARWKAFRQSKVWHKEIPASLVPVPDDGTLLLTDDVKLLTFEKVLSGLIGIAMLVSPIWVLASVDGFYAEFGIVTAFLCAFTFIVWAGTTLRPFEALAVPAGYATFLVLILLVKKGSA</sequence>
<dbReference type="RefSeq" id="XP_041552669.1">
    <property type="nucleotide sequence ID" value="XM_041699601.1"/>
</dbReference>
<dbReference type="KEGG" id="apuu:APUU_20907A"/>
<keyword evidence="1" id="KW-1133">Transmembrane helix</keyword>